<feature type="non-terminal residue" evidence="2">
    <location>
        <position position="1"/>
    </location>
</feature>
<organism evidence="2">
    <name type="scientific">Aeluroscalabotes felinus</name>
    <name type="common">Cat gecko</name>
    <dbReference type="NCBI Taxonomy" id="96749"/>
    <lineage>
        <taxon>Eukaryota</taxon>
        <taxon>Metazoa</taxon>
        <taxon>Chordata</taxon>
        <taxon>Craniata</taxon>
        <taxon>Vertebrata</taxon>
        <taxon>Euteleostomi</taxon>
        <taxon>Lepidosauria</taxon>
        <taxon>Squamata</taxon>
        <taxon>Bifurcata</taxon>
        <taxon>Gekkota</taxon>
        <taxon>Gekkonidae</taxon>
        <taxon>Aeluroscalabotinae</taxon>
        <taxon>Aeluroscalabotes</taxon>
    </lineage>
</organism>
<feature type="region of interest" description="Disordered" evidence="1">
    <location>
        <begin position="181"/>
        <end position="239"/>
    </location>
</feature>
<feature type="non-terminal residue" evidence="2">
    <location>
        <position position="239"/>
    </location>
</feature>
<dbReference type="AlphaFoldDB" id="K4GTB9"/>
<accession>K4GTB9</accession>
<reference evidence="2" key="1">
    <citation type="journal article" date="2012" name="Biol. Lett.">
        <title>Resolving the phylogeny of lizards and snakes (Squamata) with extensive sampling of genes and species.</title>
        <authorList>
            <person name="Wiens J.J."/>
            <person name="Hutter C.R."/>
            <person name="Mulcahy D.G."/>
            <person name="Noonan B.P."/>
            <person name="Townsend T.M."/>
            <person name="Sites J.W.Jr."/>
            <person name="Reeder T.W."/>
        </authorList>
    </citation>
    <scope>NUCLEOTIDE SEQUENCE</scope>
</reference>
<dbReference type="EMBL" id="JN614043">
    <property type="protein sequence ID" value="AFP24343.1"/>
    <property type="molecule type" value="Genomic_DNA"/>
</dbReference>
<gene>
    <name evidence="2" type="primary">UBN1</name>
</gene>
<feature type="compositionally biased region" description="Polar residues" evidence="1">
    <location>
        <begin position="86"/>
        <end position="102"/>
    </location>
</feature>
<feature type="compositionally biased region" description="Low complexity" evidence="1">
    <location>
        <begin position="197"/>
        <end position="220"/>
    </location>
</feature>
<feature type="region of interest" description="Disordered" evidence="1">
    <location>
        <begin position="1"/>
        <end position="158"/>
    </location>
</feature>
<evidence type="ECO:0000256" key="1">
    <source>
        <dbReference type="SAM" id="MobiDB-lite"/>
    </source>
</evidence>
<feature type="compositionally biased region" description="Low complexity" evidence="1">
    <location>
        <begin position="139"/>
        <end position="158"/>
    </location>
</feature>
<protein>
    <submittedName>
        <fullName evidence="2">Ubinuclein 1</fullName>
    </submittedName>
</protein>
<sequence>LALGQSTIDKKAETSGYKELSCPTTPSKLLEALHQSKPKQHSTPRTAQGPHTLSPVPSPPVKVFPAGAQQPKPFPLSSPFVKLQSPKASNPLPQRPLLSQQVKPAKPPSFHSSPSSTSSSTISPTPNSSHKTPSSPAVSLSYPGKHLSSSSSSGPSYKSPIVALSRNVACSVGSTCAGSLNQTSSVGPVLPGSALLPSPGQAPSRSSPSSTTVKKSPVSQKLTLVAPPGGPNVSSSGGT</sequence>
<evidence type="ECO:0000313" key="2">
    <source>
        <dbReference type="EMBL" id="AFP24343.1"/>
    </source>
</evidence>
<feature type="compositionally biased region" description="Low complexity" evidence="1">
    <location>
        <begin position="108"/>
        <end position="129"/>
    </location>
</feature>
<proteinExistence type="predicted"/>
<name>K4GTB9_AELFE</name>